<accession>A0A0N4W3Q8</accession>
<reference evidence="1 2" key="2">
    <citation type="submission" date="2018-11" db="EMBL/GenBank/DDBJ databases">
        <authorList>
            <consortium name="Pathogen Informatics"/>
        </authorList>
    </citation>
    <scope>NUCLEOTIDE SEQUENCE [LARGE SCALE GENOMIC DNA]</scope>
    <source>
        <strain evidence="1 2">MHpl1</strain>
    </source>
</reference>
<dbReference type="WBParaSite" id="HPLM_0000446601-mRNA-1">
    <property type="protein sequence ID" value="HPLM_0000446601-mRNA-1"/>
    <property type="gene ID" value="HPLM_0000446601"/>
</dbReference>
<evidence type="ECO:0000313" key="2">
    <source>
        <dbReference type="Proteomes" id="UP000268014"/>
    </source>
</evidence>
<dbReference type="AlphaFoldDB" id="A0A0N4W3Q8"/>
<keyword evidence="2" id="KW-1185">Reference proteome</keyword>
<gene>
    <name evidence="1" type="ORF">HPLM_LOCUS4458</name>
</gene>
<organism evidence="3">
    <name type="scientific">Haemonchus placei</name>
    <name type="common">Barber's pole worm</name>
    <dbReference type="NCBI Taxonomy" id="6290"/>
    <lineage>
        <taxon>Eukaryota</taxon>
        <taxon>Metazoa</taxon>
        <taxon>Ecdysozoa</taxon>
        <taxon>Nematoda</taxon>
        <taxon>Chromadorea</taxon>
        <taxon>Rhabditida</taxon>
        <taxon>Rhabditina</taxon>
        <taxon>Rhabditomorpha</taxon>
        <taxon>Strongyloidea</taxon>
        <taxon>Trichostrongylidae</taxon>
        <taxon>Haemonchus</taxon>
    </lineage>
</organism>
<proteinExistence type="predicted"/>
<reference evidence="3" key="1">
    <citation type="submission" date="2017-02" db="UniProtKB">
        <authorList>
            <consortium name="WormBaseParasite"/>
        </authorList>
    </citation>
    <scope>IDENTIFICATION</scope>
</reference>
<sequence length="60" mass="6593">MEGALRGSNAIVSNCLFIMYTLNKSANNFSRHLGNGWKQRSLDEPRVVGGIANVNRLTNS</sequence>
<evidence type="ECO:0000313" key="3">
    <source>
        <dbReference type="WBParaSite" id="HPLM_0000446601-mRNA-1"/>
    </source>
</evidence>
<evidence type="ECO:0000313" key="1">
    <source>
        <dbReference type="EMBL" id="VDO23275.1"/>
    </source>
</evidence>
<dbReference type="Proteomes" id="UP000268014">
    <property type="component" value="Unassembled WGS sequence"/>
</dbReference>
<name>A0A0N4W3Q8_HAEPC</name>
<protein>
    <submittedName>
        <fullName evidence="3">Fork-head domain-containing protein</fullName>
    </submittedName>
</protein>
<dbReference type="EMBL" id="UZAF01016212">
    <property type="protein sequence ID" value="VDO23275.1"/>
    <property type="molecule type" value="Genomic_DNA"/>
</dbReference>